<organism evidence="1 2">
    <name type="scientific">Vibrio bivalvicida</name>
    <dbReference type="NCBI Taxonomy" id="1276888"/>
    <lineage>
        <taxon>Bacteria</taxon>
        <taxon>Pseudomonadati</taxon>
        <taxon>Pseudomonadota</taxon>
        <taxon>Gammaproteobacteria</taxon>
        <taxon>Vibrionales</taxon>
        <taxon>Vibrionaceae</taxon>
        <taxon>Vibrio</taxon>
        <taxon>Vibrio oreintalis group</taxon>
    </lineage>
</organism>
<protein>
    <recommendedName>
        <fullName evidence="3">Transposase</fullName>
    </recommendedName>
</protein>
<comment type="caution">
    <text evidence="1">The sequence shown here is derived from an EMBL/GenBank/DDBJ whole genome shotgun (WGS) entry which is preliminary data.</text>
</comment>
<keyword evidence="2" id="KW-1185">Reference proteome</keyword>
<dbReference type="EMBL" id="JBGOOS010000002">
    <property type="protein sequence ID" value="MEZ8207650.1"/>
    <property type="molecule type" value="Genomic_DNA"/>
</dbReference>
<evidence type="ECO:0000313" key="2">
    <source>
        <dbReference type="Proteomes" id="UP001569151"/>
    </source>
</evidence>
<accession>A0ABV4MDI7</accession>
<evidence type="ECO:0008006" key="3">
    <source>
        <dbReference type="Google" id="ProtNLM"/>
    </source>
</evidence>
<dbReference type="Proteomes" id="UP001569151">
    <property type="component" value="Unassembled WGS sequence"/>
</dbReference>
<name>A0ABV4MDI7_9VIBR</name>
<gene>
    <name evidence="1" type="ORF">ACED39_02540</name>
</gene>
<reference evidence="1 2" key="1">
    <citation type="submission" date="2024-06" db="EMBL/GenBank/DDBJ databases">
        <authorList>
            <person name="Steensen K."/>
            <person name="Seneca J."/>
            <person name="Bartlau N."/>
            <person name="Yu A.X."/>
            <person name="Polz M.F."/>
        </authorList>
    </citation>
    <scope>NUCLEOTIDE SEQUENCE [LARGE SCALE GENOMIC DNA]</scope>
    <source>
        <strain evidence="1 2">1F146</strain>
    </source>
</reference>
<proteinExistence type="predicted"/>
<sequence>MTINVGIDVSKGSLDVCLLIDQTKSGQRYRKFKNDKGAHSDLNS</sequence>
<dbReference type="RefSeq" id="WP_371726471.1">
    <property type="nucleotide sequence ID" value="NZ_JBGOOS010000002.1"/>
</dbReference>
<evidence type="ECO:0000313" key="1">
    <source>
        <dbReference type="EMBL" id="MEZ8207650.1"/>
    </source>
</evidence>